<sequence>MVPRDKSNAVIAHPTFGVSGDGRPAIYHRLAKRSDQTSDGFGHEYSGTDLTDSYFDGPDEIWDDSDGSDTIPIDYEDDSDGDDRNLHSRRVPKGFGNGLNSRDTEQLVPDINDSDVETDEDESYFPNATVQRVTMDGNTLSNILNTLQTKIVDGQKQLASVRAQLQMHEREKRRNELTLKEVDTLPSQVATYKSVGKMFLQVGRDSVVKDLKKNIADNDDVRRGLEKKQKYLEREVNDCQNSLRDILHHSKAQA</sequence>
<organism evidence="4 5">
    <name type="scientific">Dispira parvispora</name>
    <dbReference type="NCBI Taxonomy" id="1520584"/>
    <lineage>
        <taxon>Eukaryota</taxon>
        <taxon>Fungi</taxon>
        <taxon>Fungi incertae sedis</taxon>
        <taxon>Zoopagomycota</taxon>
        <taxon>Kickxellomycotina</taxon>
        <taxon>Dimargaritomycetes</taxon>
        <taxon>Dimargaritales</taxon>
        <taxon>Dimargaritaceae</taxon>
        <taxon>Dispira</taxon>
    </lineage>
</organism>
<dbReference type="Pfam" id="PF01920">
    <property type="entry name" value="Prefoldin_2"/>
    <property type="match status" value="1"/>
</dbReference>
<gene>
    <name evidence="4" type="ORF">IWQ62_002383</name>
</gene>
<dbReference type="GO" id="GO:0044183">
    <property type="term" value="F:protein folding chaperone"/>
    <property type="evidence" value="ECO:0007669"/>
    <property type="project" value="TreeGrafter"/>
</dbReference>
<dbReference type="AlphaFoldDB" id="A0A9W8AVT7"/>
<dbReference type="PANTHER" id="PTHR20903:SF0">
    <property type="entry name" value="PREFOLDIN SUBUNIT 1"/>
    <property type="match status" value="1"/>
</dbReference>
<dbReference type="Proteomes" id="UP001150925">
    <property type="component" value="Unassembled WGS sequence"/>
</dbReference>
<evidence type="ECO:0000256" key="1">
    <source>
        <dbReference type="ARBA" id="ARBA00008045"/>
    </source>
</evidence>
<dbReference type="EMBL" id="JANBPY010000497">
    <property type="protein sequence ID" value="KAJ1966573.1"/>
    <property type="molecule type" value="Genomic_DNA"/>
</dbReference>
<dbReference type="CDD" id="cd23164">
    <property type="entry name" value="Prefoldin_1"/>
    <property type="match status" value="1"/>
</dbReference>
<evidence type="ECO:0000313" key="5">
    <source>
        <dbReference type="Proteomes" id="UP001150925"/>
    </source>
</evidence>
<dbReference type="GO" id="GO:0005737">
    <property type="term" value="C:cytoplasm"/>
    <property type="evidence" value="ECO:0007669"/>
    <property type="project" value="TreeGrafter"/>
</dbReference>
<dbReference type="OrthoDB" id="2015447at2759"/>
<proteinExistence type="inferred from homology"/>
<dbReference type="PANTHER" id="PTHR20903">
    <property type="entry name" value="PREFOLDIN SUBUNIT 1-RELATED"/>
    <property type="match status" value="1"/>
</dbReference>
<comment type="caution">
    <text evidence="4">The sequence shown here is derived from an EMBL/GenBank/DDBJ whole genome shotgun (WGS) entry which is preliminary data.</text>
</comment>
<dbReference type="GO" id="GO:0051082">
    <property type="term" value="F:unfolded protein binding"/>
    <property type="evidence" value="ECO:0007669"/>
    <property type="project" value="InterPro"/>
</dbReference>
<feature type="compositionally biased region" description="Acidic residues" evidence="3">
    <location>
        <begin position="57"/>
        <end position="67"/>
    </location>
</feature>
<keyword evidence="5" id="KW-1185">Reference proteome</keyword>
<dbReference type="InterPro" id="IPR002777">
    <property type="entry name" value="PFD_beta-like"/>
</dbReference>
<evidence type="ECO:0008006" key="6">
    <source>
        <dbReference type="Google" id="ProtNLM"/>
    </source>
</evidence>
<accession>A0A9W8AVT7</accession>
<feature type="compositionally biased region" description="Acidic residues" evidence="3">
    <location>
        <begin position="112"/>
        <end position="122"/>
    </location>
</feature>
<evidence type="ECO:0000256" key="2">
    <source>
        <dbReference type="ARBA" id="ARBA00023186"/>
    </source>
</evidence>
<keyword evidence="2" id="KW-0143">Chaperone</keyword>
<dbReference type="Gene3D" id="1.10.287.370">
    <property type="match status" value="1"/>
</dbReference>
<evidence type="ECO:0000256" key="3">
    <source>
        <dbReference type="SAM" id="MobiDB-lite"/>
    </source>
</evidence>
<reference evidence="4" key="1">
    <citation type="submission" date="2022-07" db="EMBL/GenBank/DDBJ databases">
        <title>Phylogenomic reconstructions and comparative analyses of Kickxellomycotina fungi.</title>
        <authorList>
            <person name="Reynolds N.K."/>
            <person name="Stajich J.E."/>
            <person name="Barry K."/>
            <person name="Grigoriev I.V."/>
            <person name="Crous P."/>
            <person name="Smith M.E."/>
        </authorList>
    </citation>
    <scope>NUCLEOTIDE SEQUENCE</scope>
    <source>
        <strain evidence="4">RSA 1196</strain>
    </source>
</reference>
<evidence type="ECO:0000313" key="4">
    <source>
        <dbReference type="EMBL" id="KAJ1966573.1"/>
    </source>
</evidence>
<feature type="region of interest" description="Disordered" evidence="3">
    <location>
        <begin position="33"/>
        <end position="122"/>
    </location>
</feature>
<name>A0A9W8AVT7_9FUNG</name>
<protein>
    <recommendedName>
        <fullName evidence="6">Prefoldin subunit</fullName>
    </recommendedName>
</protein>
<dbReference type="SUPFAM" id="SSF46579">
    <property type="entry name" value="Prefoldin"/>
    <property type="match status" value="1"/>
</dbReference>
<comment type="similarity">
    <text evidence="1">Belongs to the prefoldin subunit beta family.</text>
</comment>
<dbReference type="GO" id="GO:0016272">
    <property type="term" value="C:prefoldin complex"/>
    <property type="evidence" value="ECO:0007669"/>
    <property type="project" value="InterPro"/>
</dbReference>
<dbReference type="InterPro" id="IPR009053">
    <property type="entry name" value="Prefoldin"/>
</dbReference>